<evidence type="ECO:0000256" key="4">
    <source>
        <dbReference type="ARBA" id="ARBA00022475"/>
    </source>
</evidence>
<dbReference type="PROSITE" id="PS50109">
    <property type="entry name" value="HIS_KIN"/>
    <property type="match status" value="1"/>
</dbReference>
<dbReference type="InterPro" id="IPR003661">
    <property type="entry name" value="HisK_dim/P_dom"/>
</dbReference>
<evidence type="ECO:0000259" key="18">
    <source>
        <dbReference type="PROSITE" id="PS50885"/>
    </source>
</evidence>
<keyword evidence="9 19" id="KW-0418">Kinase</keyword>
<organism evidence="19 20">
    <name type="scientific">Actinomyces bowdenii</name>
    <dbReference type="NCBI Taxonomy" id="131109"/>
    <lineage>
        <taxon>Bacteria</taxon>
        <taxon>Bacillati</taxon>
        <taxon>Actinomycetota</taxon>
        <taxon>Actinomycetes</taxon>
        <taxon>Actinomycetales</taxon>
        <taxon>Actinomycetaceae</taxon>
        <taxon>Actinomyces</taxon>
    </lineage>
</organism>
<dbReference type="InterPro" id="IPR003660">
    <property type="entry name" value="HAMP_dom"/>
</dbReference>
<dbReference type="PROSITE" id="PS50885">
    <property type="entry name" value="HAMP"/>
    <property type="match status" value="1"/>
</dbReference>
<evidence type="ECO:0000313" key="20">
    <source>
        <dbReference type="Proteomes" id="UP000572528"/>
    </source>
</evidence>
<dbReference type="InterPro" id="IPR050980">
    <property type="entry name" value="2C_sensor_his_kinase"/>
</dbReference>
<dbReference type="Gene3D" id="6.10.340.10">
    <property type="match status" value="1"/>
</dbReference>
<dbReference type="FunFam" id="3.30.565.10:FF:000013">
    <property type="entry name" value="Two-component sensor histidine kinase"/>
    <property type="match status" value="1"/>
</dbReference>
<comment type="subcellular location">
    <subcellularLocation>
        <location evidence="2">Cell membrane</location>
        <topology evidence="2">Multi-pass membrane protein</topology>
    </subcellularLocation>
</comment>
<dbReference type="EMBL" id="JACBXV010000064">
    <property type="protein sequence ID" value="NYS69096.1"/>
    <property type="molecule type" value="Genomic_DNA"/>
</dbReference>
<dbReference type="Proteomes" id="UP000572528">
    <property type="component" value="Unassembled WGS sequence"/>
</dbReference>
<keyword evidence="8" id="KW-0547">Nucleotide-binding</keyword>
<evidence type="ECO:0000259" key="17">
    <source>
        <dbReference type="PROSITE" id="PS50109"/>
    </source>
</evidence>
<evidence type="ECO:0000256" key="7">
    <source>
        <dbReference type="ARBA" id="ARBA00022692"/>
    </source>
</evidence>
<keyword evidence="12" id="KW-0902">Two-component regulatory system</keyword>
<keyword evidence="4" id="KW-1003">Cell membrane</keyword>
<dbReference type="Pfam" id="PF02518">
    <property type="entry name" value="HATPase_c"/>
    <property type="match status" value="1"/>
</dbReference>
<dbReference type="PANTHER" id="PTHR44936:SF10">
    <property type="entry name" value="SENSOR PROTEIN RSTB"/>
    <property type="match status" value="1"/>
</dbReference>
<reference evidence="19 20" key="1">
    <citation type="submission" date="2020-07" db="EMBL/GenBank/DDBJ databases">
        <title>MOT database genomes.</title>
        <authorList>
            <person name="Joseph S."/>
            <person name="Aduse-Opoku J."/>
            <person name="Hashim A."/>
            <person name="Wade W."/>
            <person name="Curtis M."/>
        </authorList>
    </citation>
    <scope>NUCLEOTIDE SEQUENCE [LARGE SCALE GENOMIC DNA]</scope>
    <source>
        <strain evidence="19 20">WMus004</strain>
    </source>
</reference>
<evidence type="ECO:0000256" key="9">
    <source>
        <dbReference type="ARBA" id="ARBA00022777"/>
    </source>
</evidence>
<comment type="caution">
    <text evidence="19">The sequence shown here is derived from an EMBL/GenBank/DDBJ whole genome shotgun (WGS) entry which is preliminary data.</text>
</comment>
<keyword evidence="10" id="KW-0067">ATP-binding</keyword>
<dbReference type="RefSeq" id="WP_179900395.1">
    <property type="nucleotide sequence ID" value="NZ_JACBXV010000064.1"/>
</dbReference>
<feature type="domain" description="Histidine kinase" evidence="17">
    <location>
        <begin position="300"/>
        <end position="518"/>
    </location>
</feature>
<evidence type="ECO:0000256" key="2">
    <source>
        <dbReference type="ARBA" id="ARBA00004651"/>
    </source>
</evidence>
<keyword evidence="11 16" id="KW-1133">Transmembrane helix</keyword>
<evidence type="ECO:0000256" key="13">
    <source>
        <dbReference type="ARBA" id="ARBA00023136"/>
    </source>
</evidence>
<dbReference type="CDD" id="cd00082">
    <property type="entry name" value="HisKA"/>
    <property type="match status" value="1"/>
</dbReference>
<feature type="domain" description="HAMP" evidence="18">
    <location>
        <begin position="233"/>
        <end position="285"/>
    </location>
</feature>
<accession>A0A853EMV0</accession>
<evidence type="ECO:0000256" key="3">
    <source>
        <dbReference type="ARBA" id="ARBA00012438"/>
    </source>
</evidence>
<dbReference type="SUPFAM" id="SSF47384">
    <property type="entry name" value="Homodimeric domain of signal transducing histidine kinase"/>
    <property type="match status" value="1"/>
</dbReference>
<dbReference type="SMART" id="SM00388">
    <property type="entry name" value="HisKA"/>
    <property type="match status" value="1"/>
</dbReference>
<dbReference type="AlphaFoldDB" id="A0A853EMV0"/>
<evidence type="ECO:0000256" key="6">
    <source>
        <dbReference type="ARBA" id="ARBA00022679"/>
    </source>
</evidence>
<evidence type="ECO:0000256" key="15">
    <source>
        <dbReference type="SAM" id="MobiDB-lite"/>
    </source>
</evidence>
<evidence type="ECO:0000313" key="19">
    <source>
        <dbReference type="EMBL" id="NYS69096.1"/>
    </source>
</evidence>
<keyword evidence="5" id="KW-0597">Phosphoprotein</keyword>
<dbReference type="InterPro" id="IPR005467">
    <property type="entry name" value="His_kinase_dom"/>
</dbReference>
<dbReference type="InterPro" id="IPR004358">
    <property type="entry name" value="Sig_transdc_His_kin-like_C"/>
</dbReference>
<dbReference type="InterPro" id="IPR047669">
    <property type="entry name" value="MtrAB_MtrB"/>
</dbReference>
<feature type="transmembrane region" description="Helical" evidence="16">
    <location>
        <begin position="29"/>
        <end position="50"/>
    </location>
</feature>
<dbReference type="PANTHER" id="PTHR44936">
    <property type="entry name" value="SENSOR PROTEIN CREC"/>
    <property type="match status" value="1"/>
</dbReference>
<keyword evidence="13 16" id="KW-0472">Membrane</keyword>
<dbReference type="Pfam" id="PF00672">
    <property type="entry name" value="HAMP"/>
    <property type="match status" value="1"/>
</dbReference>
<evidence type="ECO:0000256" key="12">
    <source>
        <dbReference type="ARBA" id="ARBA00023012"/>
    </source>
</evidence>
<dbReference type="InterPro" id="IPR036097">
    <property type="entry name" value="HisK_dim/P_sf"/>
</dbReference>
<keyword evidence="6" id="KW-0808">Transferase</keyword>
<evidence type="ECO:0000256" key="11">
    <source>
        <dbReference type="ARBA" id="ARBA00022989"/>
    </source>
</evidence>
<dbReference type="GO" id="GO:0000155">
    <property type="term" value="F:phosphorelay sensor kinase activity"/>
    <property type="evidence" value="ECO:0007669"/>
    <property type="project" value="InterPro"/>
</dbReference>
<dbReference type="SUPFAM" id="SSF55874">
    <property type="entry name" value="ATPase domain of HSP90 chaperone/DNA topoisomerase II/histidine kinase"/>
    <property type="match status" value="1"/>
</dbReference>
<dbReference type="InterPro" id="IPR036890">
    <property type="entry name" value="HATPase_C_sf"/>
</dbReference>
<dbReference type="SMART" id="SM00387">
    <property type="entry name" value="HATPase_c"/>
    <property type="match status" value="1"/>
</dbReference>
<sequence length="624" mass="67538">MSPTRNPVGATQERLARVMPGFLRRSLELRMVFAATAIGLLLIALLLTFVTDRIRSEVFEDQKDAILVDARQRVSVAQAEFDSTTGVATVDEVNAEVQDQVNSIKDSISASGGIGVIMERSRNETSATVANDLKSDTNLTYLISDELRQRVGAGESGRQYWQSAQVPNKDGGVDPGLIVGSRVSLPMAGEYELYLVYSLAAEQRIVSLASRNITIGGLGFLAMLILMVWAITRWVLSPVRHTARAAERLASGELAERLNAQGEDEISTLAQSFNHMAASLEDQIERLESLSKVQRLFVSDVSHELRTPLASIRLATEQIQDAREEISDPFALRSIEVLSNSVDRFEKMLTDLLDISRIDSGNVKLRLEEVDLAEVVDTVIETTMFHFKATGTQLRLHLPQEPATAEVDVTRVERIIRNLVVNALEHGEGKPLDLTLAVDADAVAVRVRDHGIGMSPDVVTKVFDRFYRADPSRQRSLGGTGLGLSISMEDATLHGGRLAAWGWPADGAAFLLVLPRRQGPDGSPGRLSGTGPLNLVPDDAPPVARAGAAGSRDEHDTGSLVSPLGPAPATRRARQSIVLGDIPMAGEVVTPVATTEEGRVVVVLPGQEPSARTPAEADEEEARR</sequence>
<dbReference type="Gene3D" id="3.30.565.10">
    <property type="entry name" value="Histidine kinase-like ATPase, C-terminal domain"/>
    <property type="match status" value="1"/>
</dbReference>
<evidence type="ECO:0000256" key="14">
    <source>
        <dbReference type="ARBA" id="ARBA00035305"/>
    </source>
</evidence>
<dbReference type="EC" id="2.7.13.3" evidence="3"/>
<protein>
    <recommendedName>
        <fullName evidence="14">Sensor histidine kinase MtrB</fullName>
        <ecNumber evidence="3">2.7.13.3</ecNumber>
    </recommendedName>
</protein>
<evidence type="ECO:0000256" key="16">
    <source>
        <dbReference type="SAM" id="Phobius"/>
    </source>
</evidence>
<feature type="transmembrane region" description="Helical" evidence="16">
    <location>
        <begin position="213"/>
        <end position="236"/>
    </location>
</feature>
<dbReference type="Gene3D" id="1.10.287.130">
    <property type="match status" value="1"/>
</dbReference>
<dbReference type="GO" id="GO:0005886">
    <property type="term" value="C:plasma membrane"/>
    <property type="evidence" value="ECO:0007669"/>
    <property type="project" value="UniProtKB-SubCell"/>
</dbReference>
<dbReference type="InterPro" id="IPR003594">
    <property type="entry name" value="HATPase_dom"/>
</dbReference>
<dbReference type="NCBIfam" id="NF040691">
    <property type="entry name" value="MtrAB_MtrB"/>
    <property type="match status" value="1"/>
</dbReference>
<dbReference type="PRINTS" id="PR00344">
    <property type="entry name" value="BCTRLSENSOR"/>
</dbReference>
<dbReference type="Pfam" id="PF00512">
    <property type="entry name" value="HisKA"/>
    <property type="match status" value="1"/>
</dbReference>
<name>A0A853EMV0_9ACTO</name>
<evidence type="ECO:0000256" key="5">
    <source>
        <dbReference type="ARBA" id="ARBA00022553"/>
    </source>
</evidence>
<comment type="catalytic activity">
    <reaction evidence="1">
        <text>ATP + protein L-histidine = ADP + protein N-phospho-L-histidine.</text>
        <dbReference type="EC" id="2.7.13.3"/>
    </reaction>
</comment>
<dbReference type="CDD" id="cd00075">
    <property type="entry name" value="HATPase"/>
    <property type="match status" value="1"/>
</dbReference>
<gene>
    <name evidence="19" type="ORF">HZZ05_06110</name>
</gene>
<evidence type="ECO:0000256" key="1">
    <source>
        <dbReference type="ARBA" id="ARBA00000085"/>
    </source>
</evidence>
<dbReference type="CDD" id="cd06225">
    <property type="entry name" value="HAMP"/>
    <property type="match status" value="1"/>
</dbReference>
<feature type="region of interest" description="Disordered" evidence="15">
    <location>
        <begin position="601"/>
        <end position="624"/>
    </location>
</feature>
<evidence type="ECO:0000256" key="10">
    <source>
        <dbReference type="ARBA" id="ARBA00022840"/>
    </source>
</evidence>
<evidence type="ECO:0000256" key="8">
    <source>
        <dbReference type="ARBA" id="ARBA00022741"/>
    </source>
</evidence>
<dbReference type="SMART" id="SM00304">
    <property type="entry name" value="HAMP"/>
    <property type="match status" value="1"/>
</dbReference>
<feature type="region of interest" description="Disordered" evidence="15">
    <location>
        <begin position="521"/>
        <end position="568"/>
    </location>
</feature>
<dbReference type="GO" id="GO:0005524">
    <property type="term" value="F:ATP binding"/>
    <property type="evidence" value="ECO:0007669"/>
    <property type="project" value="UniProtKB-KW"/>
</dbReference>
<dbReference type="SUPFAM" id="SSF158472">
    <property type="entry name" value="HAMP domain-like"/>
    <property type="match status" value="1"/>
</dbReference>
<keyword evidence="7 16" id="KW-0812">Transmembrane</keyword>
<proteinExistence type="predicted"/>